<gene>
    <name evidence="2" type="ORF">Pth03_80020</name>
</gene>
<name>A0A8J3Y2B9_9ACTN</name>
<evidence type="ECO:0000313" key="3">
    <source>
        <dbReference type="Proteomes" id="UP000605992"/>
    </source>
</evidence>
<proteinExistence type="predicted"/>
<dbReference type="Gene3D" id="2.60.40.2230">
    <property type="entry name" value="Uncharacterised protein YcnI-like PF07987, DUF1775"/>
    <property type="match status" value="1"/>
</dbReference>
<dbReference type="Proteomes" id="UP000605992">
    <property type="component" value="Unassembled WGS sequence"/>
</dbReference>
<dbReference type="RefSeq" id="WP_203949659.1">
    <property type="nucleotide sequence ID" value="NZ_BOOR01000090.1"/>
</dbReference>
<keyword evidence="3" id="KW-1185">Reference proteome</keyword>
<feature type="domain" description="YncI copper-binding" evidence="1">
    <location>
        <begin position="28"/>
        <end position="78"/>
    </location>
</feature>
<evidence type="ECO:0000259" key="1">
    <source>
        <dbReference type="Pfam" id="PF07987"/>
    </source>
</evidence>
<organism evidence="2 3">
    <name type="scientific">Planotetraspora thailandica</name>
    <dbReference type="NCBI Taxonomy" id="487172"/>
    <lineage>
        <taxon>Bacteria</taxon>
        <taxon>Bacillati</taxon>
        <taxon>Actinomycetota</taxon>
        <taxon>Actinomycetes</taxon>
        <taxon>Streptosporangiales</taxon>
        <taxon>Streptosporangiaceae</taxon>
        <taxon>Planotetraspora</taxon>
    </lineage>
</organism>
<dbReference type="AlphaFoldDB" id="A0A8J3Y2B9"/>
<dbReference type="Pfam" id="PF07987">
    <property type="entry name" value="DUF1775"/>
    <property type="match status" value="1"/>
</dbReference>
<comment type="caution">
    <text evidence="2">The sequence shown here is derived from an EMBL/GenBank/DDBJ whole genome shotgun (WGS) entry which is preliminary data.</text>
</comment>
<evidence type="ECO:0000313" key="2">
    <source>
        <dbReference type="EMBL" id="GII59613.1"/>
    </source>
</evidence>
<dbReference type="InterPro" id="IPR038507">
    <property type="entry name" value="YcnI-like_sf"/>
</dbReference>
<protein>
    <recommendedName>
        <fullName evidence="1">YncI copper-binding domain-containing protein</fullName>
    </recommendedName>
</protein>
<dbReference type="InterPro" id="IPR012533">
    <property type="entry name" value="YcnI-copper_dom"/>
</dbReference>
<accession>A0A8J3Y2B9</accession>
<dbReference type="EMBL" id="BOOR01000090">
    <property type="protein sequence ID" value="GII59613.1"/>
    <property type="molecule type" value="Genomic_DNA"/>
</dbReference>
<sequence length="86" mass="9155">MRSLQKVCGVTAIMLAVGTIEAYVRMCAAKAVTEAARGTGFRVPSEKEMATTIRVQVRIPAGVTVTSVDPKPGGAVQQDYDQVVWS</sequence>
<reference evidence="2" key="1">
    <citation type="submission" date="2021-01" db="EMBL/GenBank/DDBJ databases">
        <title>Whole genome shotgun sequence of Planotetraspora thailandica NBRC 104271.</title>
        <authorList>
            <person name="Komaki H."/>
            <person name="Tamura T."/>
        </authorList>
    </citation>
    <scope>NUCLEOTIDE SEQUENCE</scope>
    <source>
        <strain evidence="2">NBRC 104271</strain>
    </source>
</reference>